<dbReference type="Proteomes" id="UP001592531">
    <property type="component" value="Unassembled WGS sequence"/>
</dbReference>
<evidence type="ECO:0000259" key="1">
    <source>
        <dbReference type="Pfam" id="PF20254"/>
    </source>
</evidence>
<organism evidence="2 3">
    <name type="scientific">Streptacidiphilus cavernicola</name>
    <dbReference type="NCBI Taxonomy" id="3342716"/>
    <lineage>
        <taxon>Bacteria</taxon>
        <taxon>Bacillati</taxon>
        <taxon>Actinomycetota</taxon>
        <taxon>Actinomycetes</taxon>
        <taxon>Kitasatosporales</taxon>
        <taxon>Streptomycetaceae</taxon>
        <taxon>Streptacidiphilus</taxon>
    </lineage>
</organism>
<accession>A0ABV6W3Z6</accession>
<keyword evidence="3" id="KW-1185">Reference proteome</keyword>
<evidence type="ECO:0000313" key="2">
    <source>
        <dbReference type="EMBL" id="MFC1420714.1"/>
    </source>
</evidence>
<dbReference type="Pfam" id="PF20254">
    <property type="entry name" value="DMFA2_C"/>
    <property type="match status" value="1"/>
</dbReference>
<protein>
    <submittedName>
        <fullName evidence="2">N,N-dimethylformamidase beta subunit family domain-containing protein</fullName>
    </submittedName>
</protein>
<reference evidence="2 3" key="1">
    <citation type="submission" date="2024-09" db="EMBL/GenBank/DDBJ databases">
        <authorList>
            <person name="Lee S.D."/>
        </authorList>
    </citation>
    <scope>NUCLEOTIDE SEQUENCE [LARGE SCALE GENOMIC DNA]</scope>
    <source>
        <strain evidence="2 3">N8-3</strain>
    </source>
</reference>
<comment type="caution">
    <text evidence="2">The sequence shown here is derived from an EMBL/GenBank/DDBJ whole genome shotgun (WGS) entry which is preliminary data.</text>
</comment>
<name>A0ABV6W3Z6_9ACTN</name>
<dbReference type="RefSeq" id="WP_380542477.1">
    <property type="nucleotide sequence ID" value="NZ_JBHFAB010000029.1"/>
</dbReference>
<dbReference type="EMBL" id="JBHFAB010000029">
    <property type="protein sequence ID" value="MFC1420714.1"/>
    <property type="molecule type" value="Genomic_DNA"/>
</dbReference>
<feature type="domain" description="N,N-dimethylformamidase beta subunit-like C-terminal" evidence="1">
    <location>
        <begin position="7"/>
        <end position="270"/>
    </location>
</feature>
<dbReference type="InterPro" id="IPR046540">
    <property type="entry name" value="DMFA2_C"/>
</dbReference>
<evidence type="ECO:0000313" key="3">
    <source>
        <dbReference type="Proteomes" id="UP001592531"/>
    </source>
</evidence>
<sequence>MGAAPLYYGYKTRGVWGANLKRAYQVSFDRPYMGSGLPTWFELELAYIRWAEQQGYDVGYASSLDLHEGRVDPALHRVLSFSGHDEYWSPPMRAAAEQAVAGGTHLAYLAANNIYFQIRLEPSAAGTANRTVVCYKEAVDPAPDANGPTIRWRQLDKDHSRAEQALLGVQYNGMLAKPVPLVVSSADHWLWAGAGVKDGEQLPDLVAIEADGRDHTMPLPPSASQVLLSASPYPDKMGRGMRTQNTSLYRTEHGTMVFAAGTFYWPLALSEPGRVDQRVQIATRNLYDHLLRNPGRTASPANPAS</sequence>
<gene>
    <name evidence="2" type="ORF">ACEZDE_29330</name>
</gene>
<proteinExistence type="predicted"/>